<evidence type="ECO:0000313" key="17">
    <source>
        <dbReference type="Proteomes" id="UP000005204"/>
    </source>
</evidence>
<evidence type="ECO:0000256" key="11">
    <source>
        <dbReference type="ARBA" id="ARBA00023152"/>
    </source>
</evidence>
<evidence type="ECO:0000256" key="1">
    <source>
        <dbReference type="ARBA" id="ARBA00001958"/>
    </source>
</evidence>
<comment type="catalytic activity">
    <reaction evidence="13">
        <text>pyruvate + ATP = phosphoenolpyruvate + ADP + H(+)</text>
        <dbReference type="Rhea" id="RHEA:18157"/>
        <dbReference type="ChEBI" id="CHEBI:15361"/>
        <dbReference type="ChEBI" id="CHEBI:15378"/>
        <dbReference type="ChEBI" id="CHEBI:30616"/>
        <dbReference type="ChEBI" id="CHEBI:58702"/>
        <dbReference type="ChEBI" id="CHEBI:456216"/>
        <dbReference type="EC" id="2.7.1.40"/>
    </reaction>
</comment>
<dbReference type="GO" id="GO:0004743">
    <property type="term" value="F:pyruvate kinase activity"/>
    <property type="evidence" value="ECO:0007669"/>
    <property type="project" value="UniProtKB-EC"/>
</dbReference>
<reference evidence="16" key="2">
    <citation type="submission" date="2022-06" db="UniProtKB">
        <authorList>
            <consortium name="EnsemblMetazoa"/>
        </authorList>
    </citation>
    <scope>IDENTIFICATION</scope>
    <source>
        <strain evidence="16">p50T (Dazao)</strain>
    </source>
</reference>
<proteinExistence type="inferred from homology"/>
<dbReference type="InterPro" id="IPR015793">
    <property type="entry name" value="Pyrv_Knase_brl"/>
</dbReference>
<organism evidence="16 17">
    <name type="scientific">Bombyx mori</name>
    <name type="common">Silk moth</name>
    <dbReference type="NCBI Taxonomy" id="7091"/>
    <lineage>
        <taxon>Eukaryota</taxon>
        <taxon>Metazoa</taxon>
        <taxon>Ecdysozoa</taxon>
        <taxon>Arthropoda</taxon>
        <taxon>Hexapoda</taxon>
        <taxon>Insecta</taxon>
        <taxon>Pterygota</taxon>
        <taxon>Neoptera</taxon>
        <taxon>Endopterygota</taxon>
        <taxon>Lepidoptera</taxon>
        <taxon>Glossata</taxon>
        <taxon>Ditrysia</taxon>
        <taxon>Bombycoidea</taxon>
        <taxon>Bombycidae</taxon>
        <taxon>Bombycinae</taxon>
        <taxon>Bombyx</taxon>
    </lineage>
</organism>
<dbReference type="Pfam" id="PF02887">
    <property type="entry name" value="PK_C"/>
    <property type="match status" value="2"/>
</dbReference>
<dbReference type="Gene3D" id="3.40.1380.20">
    <property type="entry name" value="Pyruvate kinase, C-terminal domain"/>
    <property type="match status" value="2"/>
</dbReference>
<dbReference type="EnsemblMetazoa" id="XM_021353298.2">
    <property type="protein sequence ID" value="XP_021208973.2"/>
    <property type="gene ID" value="LOC101742086"/>
</dbReference>
<comment type="similarity">
    <text evidence="3 13">Belongs to the pyruvate kinase family.</text>
</comment>
<dbReference type="InterPro" id="IPR040442">
    <property type="entry name" value="Pyrv_kinase-like_dom_sf"/>
</dbReference>
<protein>
    <recommendedName>
        <fullName evidence="4 13">Pyruvate kinase</fullName>
        <ecNumber evidence="4 13">2.7.1.40</ecNumber>
    </recommendedName>
</protein>
<dbReference type="EC" id="2.7.1.40" evidence="4 13"/>
<evidence type="ECO:0000256" key="2">
    <source>
        <dbReference type="ARBA" id="ARBA00004997"/>
    </source>
</evidence>
<dbReference type="Gene3D" id="3.20.20.60">
    <property type="entry name" value="Phosphoenolpyruvate-binding domains"/>
    <property type="match status" value="2"/>
</dbReference>
<dbReference type="InterPro" id="IPR015813">
    <property type="entry name" value="Pyrv/PenolPyrv_kinase-like_dom"/>
</dbReference>
<dbReference type="PRINTS" id="PR01050">
    <property type="entry name" value="PYRUVTKNASE"/>
</dbReference>
<comment type="cofactor">
    <cofactor evidence="1">
        <name>K(+)</name>
        <dbReference type="ChEBI" id="CHEBI:29103"/>
    </cofactor>
</comment>
<evidence type="ECO:0000256" key="6">
    <source>
        <dbReference type="ARBA" id="ARBA00022723"/>
    </source>
</evidence>
<dbReference type="GO" id="GO:0000287">
    <property type="term" value="F:magnesium ion binding"/>
    <property type="evidence" value="ECO:0007669"/>
    <property type="project" value="InterPro"/>
</dbReference>
<keyword evidence="12" id="KW-0670">Pyruvate</keyword>
<dbReference type="Proteomes" id="UP000005204">
    <property type="component" value="Unassembled WGS sequence"/>
</dbReference>
<keyword evidence="9" id="KW-0067">ATP-binding</keyword>
<keyword evidence="10 13" id="KW-0460">Magnesium</keyword>
<evidence type="ECO:0000256" key="9">
    <source>
        <dbReference type="ARBA" id="ARBA00022840"/>
    </source>
</evidence>
<keyword evidence="17" id="KW-1185">Reference proteome</keyword>
<dbReference type="SUPFAM" id="SSF51621">
    <property type="entry name" value="Phosphoenolpyruvate/pyruvate domain"/>
    <property type="match status" value="2"/>
</dbReference>
<feature type="domain" description="Pyruvate kinase C-terminal" evidence="15">
    <location>
        <begin position="907"/>
        <end position="1024"/>
    </location>
</feature>
<keyword evidence="5 13" id="KW-0808">Transferase</keyword>
<dbReference type="Pfam" id="PF00224">
    <property type="entry name" value="PK"/>
    <property type="match status" value="2"/>
</dbReference>
<dbReference type="Gene3D" id="2.40.33.10">
    <property type="entry name" value="PK beta-barrel domain-like"/>
    <property type="match status" value="2"/>
</dbReference>
<dbReference type="SUPFAM" id="SSF50800">
    <property type="entry name" value="PK beta-barrel domain-like"/>
    <property type="match status" value="2"/>
</dbReference>
<evidence type="ECO:0000256" key="5">
    <source>
        <dbReference type="ARBA" id="ARBA00022679"/>
    </source>
</evidence>
<dbReference type="AlphaFoldDB" id="A0A8R2DQ72"/>
<dbReference type="InterPro" id="IPR001697">
    <property type="entry name" value="Pyr_Knase"/>
</dbReference>
<evidence type="ECO:0000259" key="14">
    <source>
        <dbReference type="Pfam" id="PF00224"/>
    </source>
</evidence>
<evidence type="ECO:0000256" key="4">
    <source>
        <dbReference type="ARBA" id="ARBA00012142"/>
    </source>
</evidence>
<keyword evidence="11 13" id="KW-0324">Glycolysis</keyword>
<feature type="domain" description="Pyruvate kinase barrel" evidence="14">
    <location>
        <begin position="30"/>
        <end position="347"/>
    </location>
</feature>
<evidence type="ECO:0000256" key="10">
    <source>
        <dbReference type="ARBA" id="ARBA00022842"/>
    </source>
</evidence>
<dbReference type="GO" id="GO:0005524">
    <property type="term" value="F:ATP binding"/>
    <property type="evidence" value="ECO:0007669"/>
    <property type="project" value="UniProtKB-KW"/>
</dbReference>
<dbReference type="SUPFAM" id="SSF52935">
    <property type="entry name" value="PK C-terminal domain-like"/>
    <property type="match status" value="2"/>
</dbReference>
<name>A0A8R2DQ72_BOMMO</name>
<evidence type="ECO:0000256" key="13">
    <source>
        <dbReference type="RuleBase" id="RU000504"/>
    </source>
</evidence>
<dbReference type="PANTHER" id="PTHR11817">
    <property type="entry name" value="PYRUVATE KINASE"/>
    <property type="match status" value="1"/>
</dbReference>
<keyword evidence="6" id="KW-0479">Metal-binding</keyword>
<evidence type="ECO:0000256" key="7">
    <source>
        <dbReference type="ARBA" id="ARBA00022741"/>
    </source>
</evidence>
<dbReference type="InterPro" id="IPR011037">
    <property type="entry name" value="Pyrv_Knase-like_insert_dom_sf"/>
</dbReference>
<evidence type="ECO:0000259" key="15">
    <source>
        <dbReference type="Pfam" id="PF02887"/>
    </source>
</evidence>
<evidence type="ECO:0000313" key="16">
    <source>
        <dbReference type="EnsemblMetazoa" id="XP_021208973.2"/>
    </source>
</evidence>
<dbReference type="GO" id="GO:0030955">
    <property type="term" value="F:potassium ion binding"/>
    <property type="evidence" value="ECO:0007669"/>
    <property type="project" value="InterPro"/>
</dbReference>
<comment type="pathway">
    <text evidence="2 13">Carbohydrate degradation; glycolysis; pyruvate from D-glyceraldehyde 3-phosphate: step 5/5.</text>
</comment>
<dbReference type="InterPro" id="IPR036918">
    <property type="entry name" value="Pyrv_Knase_C_sf"/>
</dbReference>
<reference evidence="17" key="1">
    <citation type="journal article" date="2008" name="Insect Biochem. Mol. Biol.">
        <title>The genome of a lepidopteran model insect, the silkworm Bombyx mori.</title>
        <authorList>
            <consortium name="International Silkworm Genome Consortium"/>
        </authorList>
    </citation>
    <scope>NUCLEOTIDE SEQUENCE [LARGE SCALE GENOMIC DNA]</scope>
    <source>
        <strain evidence="17">p50T</strain>
    </source>
</reference>
<feature type="domain" description="Pyruvate kinase C-terminal" evidence="15">
    <location>
        <begin position="399"/>
        <end position="500"/>
    </location>
</feature>
<sequence>MLKGDPSSLLFDQKEVILRSKSDEPYRLTPFIVTFCEGTLTYIDIKTFIEIGLKIVRFTMSRVTTTDKLKMLAMLDDAVKSYCEKYNVTAWPIAISVDIPNACIRTGLLSEEINDAHLILKENMIIELTSNANYKTKCDSKRIYMDDPYTVKKITPGTEISIRFGQIVLICTELIDSETIVCKVIRGGTMGSEAFVCIRGIKLERPPLLETDMELLMFARKFKVDIVTLNSIRYARTVKRTREFLKSEAYNPLIISTICEQEGLDNFDEILKASDAIILAREFLASNIVNKHQMIAIQLKLSAKCHQMGKPFFISGNILEDTMLKGVISNCDLNDITNAVLQGAGFVLKNYKDPTNLVKTINILDSVCRAVEPLSKTNDFWRLSNEFKIPVNAAEASILACALMAQQTQSLVVIIPTVTGRTAVHLSRVAPQAIILTVSTNPVIARQLQLYRGIVAIIYDNKPLSDWYDEMSARVQFAVRFGIKHDLLKYGCTYICLKKSTPTSSFCDNISLWKVVTEETEKHSKTEVIFRSPFEHRRSPIFVTLSNPNTTLVDIQKLMEAGINLIRFKMSHITKEDKIQLLAKVDKAAKMLSQKHGTSDWPVATAVELKTCIMKTGILQNQQEYLHLKEGTTVTLTCDVEDYNACTNQYIFVDNPYLTTDVNVEAEISIDQDEIILQCKMVLNEKSMKCIVTKSGKLGNLCQVCIRGGQHTQPYVTQKDLRIVQFAMEYQVDMIIVNYSRHADSIKKIKEFIGCKIKKPIIIAGICTREGLENIDGLIRESDGIMLSREYLAYELTGALSYKMNQIQKFVGAKCLKVGKPFYISGGIFRQALTNGKLCDHDVSDVTNAVLDGVVGFVLRECDNADTLLYVVNSLSDLCRSVEPLVNVRSEFWRMLEELKIPTNAAEAAALACVALANHTNAGAIILPTVSGRTAKSLLWIRPNCVVITVSNKTSTIRLLSTYRCVVSLMYNDTPHTNWSIEMERRTNFALEHAVKKGWLRFKDIYIILQKYSDVSSFCDVIKVSSVNIYKKTMVECDDYEAI</sequence>
<accession>A0A8R2DQ72</accession>
<dbReference type="GO" id="GO:0016301">
    <property type="term" value="F:kinase activity"/>
    <property type="evidence" value="ECO:0007669"/>
    <property type="project" value="UniProtKB-KW"/>
</dbReference>
<evidence type="ECO:0000256" key="8">
    <source>
        <dbReference type="ARBA" id="ARBA00022777"/>
    </source>
</evidence>
<keyword evidence="7" id="KW-0547">Nucleotide-binding</keyword>
<dbReference type="InterPro" id="IPR015806">
    <property type="entry name" value="Pyrv_Knase_insert_dom_sf"/>
</dbReference>
<evidence type="ECO:0000256" key="12">
    <source>
        <dbReference type="ARBA" id="ARBA00023317"/>
    </source>
</evidence>
<keyword evidence="8 13" id="KW-0418">Kinase</keyword>
<feature type="domain" description="Pyruvate kinase barrel" evidence="14">
    <location>
        <begin position="537"/>
        <end position="855"/>
    </location>
</feature>
<dbReference type="InterPro" id="IPR015795">
    <property type="entry name" value="Pyrv_Knase_C"/>
</dbReference>
<evidence type="ECO:0000256" key="3">
    <source>
        <dbReference type="ARBA" id="ARBA00008663"/>
    </source>
</evidence>